<dbReference type="HAMAP" id="MF_01343_B">
    <property type="entry name" value="Ribosomal_uS15_B"/>
    <property type="match status" value="1"/>
</dbReference>
<dbReference type="GO" id="GO:0003735">
    <property type="term" value="F:structural constituent of ribosome"/>
    <property type="evidence" value="ECO:0007669"/>
    <property type="project" value="InterPro"/>
</dbReference>
<comment type="similarity">
    <text evidence="3 4">Belongs to the universal ribosomal protein uS15 family.</text>
</comment>
<dbReference type="Proteomes" id="UP000276417">
    <property type="component" value="Chromosome 1"/>
</dbReference>
<dbReference type="NCBIfam" id="TIGR00952">
    <property type="entry name" value="S15_bact"/>
    <property type="match status" value="1"/>
</dbReference>
<dbReference type="Gene3D" id="6.10.250.3130">
    <property type="match status" value="1"/>
</dbReference>
<gene>
    <name evidence="3" type="primary">rpsO</name>
    <name evidence="6" type="ORF">EHF33_09030</name>
</gene>
<dbReference type="SUPFAM" id="SSF47060">
    <property type="entry name" value="S15/NS1 RNA-binding domain"/>
    <property type="match status" value="1"/>
</dbReference>
<dbReference type="GO" id="GO:0022627">
    <property type="term" value="C:cytosolic small ribosomal subunit"/>
    <property type="evidence" value="ECO:0007669"/>
    <property type="project" value="TreeGrafter"/>
</dbReference>
<accession>A0A3G8YD84</accession>
<dbReference type="OrthoDB" id="9799262at2"/>
<keyword evidence="7" id="KW-1185">Reference proteome</keyword>
<evidence type="ECO:0000256" key="5">
    <source>
        <dbReference type="RuleBase" id="RU004524"/>
    </source>
</evidence>
<evidence type="ECO:0000313" key="6">
    <source>
        <dbReference type="EMBL" id="AZI42873.1"/>
    </source>
</evidence>
<dbReference type="InterPro" id="IPR000589">
    <property type="entry name" value="Ribosomal_uS15"/>
</dbReference>
<organism evidence="6 7">
    <name type="scientific">Deinococcus psychrotolerans</name>
    <dbReference type="NCBI Taxonomy" id="2489213"/>
    <lineage>
        <taxon>Bacteria</taxon>
        <taxon>Thermotogati</taxon>
        <taxon>Deinococcota</taxon>
        <taxon>Deinococci</taxon>
        <taxon>Deinococcales</taxon>
        <taxon>Deinococcaceae</taxon>
        <taxon>Deinococcus</taxon>
    </lineage>
</organism>
<dbReference type="CDD" id="cd00353">
    <property type="entry name" value="Ribosomal_S15p_S13e"/>
    <property type="match status" value="1"/>
</dbReference>
<proteinExistence type="inferred from homology"/>
<dbReference type="InterPro" id="IPR005290">
    <property type="entry name" value="Ribosomal_uS15_bac-type"/>
</dbReference>
<reference evidence="6 7" key="1">
    <citation type="submission" date="2018-11" db="EMBL/GenBank/DDBJ databases">
        <title>Deinococcus shelandsis sp. nov., isolated from South Shetland Islands soil of Antarctica.</title>
        <authorList>
            <person name="Tian J."/>
        </authorList>
    </citation>
    <scope>NUCLEOTIDE SEQUENCE [LARGE SCALE GENOMIC DNA]</scope>
    <source>
        <strain evidence="6 7">S14-83T</strain>
    </source>
</reference>
<comment type="subunit">
    <text evidence="3">Part of the 30S ribosomal subunit. Forms a bridge to the 50S subunit in the 70S ribosome, contacting the 23S rRNA.</text>
</comment>
<keyword evidence="2 3" id="KW-0687">Ribonucleoprotein</keyword>
<comment type="function">
    <text evidence="3 5">One of the primary rRNA binding proteins, it binds directly to 16S rRNA where it helps nucleate assembly of the platform of the 30S subunit by binding and bridging several RNA helices of the 16S rRNA.</text>
</comment>
<keyword evidence="1 3" id="KW-0689">Ribosomal protein</keyword>
<keyword evidence="3 5" id="KW-0694">RNA-binding</keyword>
<sequence>MDAAHRKEIMNAYGKDAQDTGSTSVQVALLSDRISNLSKHLATNKKDKAGQRGLQLMNGQRRRLLKYLEGQDYDAYIALTNKLSIRRGQRVVR</sequence>
<keyword evidence="3 5" id="KW-0699">rRNA-binding</keyword>
<dbReference type="SMART" id="SM01387">
    <property type="entry name" value="Ribosomal_S15"/>
    <property type="match status" value="1"/>
</dbReference>
<dbReference type="AlphaFoldDB" id="A0A3G8YD84"/>
<evidence type="ECO:0000256" key="2">
    <source>
        <dbReference type="ARBA" id="ARBA00023274"/>
    </source>
</evidence>
<dbReference type="InterPro" id="IPR009068">
    <property type="entry name" value="uS15_NS1_RNA-bd_sf"/>
</dbReference>
<dbReference type="GO" id="GO:0006412">
    <property type="term" value="P:translation"/>
    <property type="evidence" value="ECO:0007669"/>
    <property type="project" value="UniProtKB-UniRule"/>
</dbReference>
<evidence type="ECO:0000256" key="4">
    <source>
        <dbReference type="RuleBase" id="RU003919"/>
    </source>
</evidence>
<dbReference type="PANTHER" id="PTHR23321">
    <property type="entry name" value="RIBOSOMAL PROTEIN S15, BACTERIAL AND ORGANELLAR"/>
    <property type="match status" value="1"/>
</dbReference>
<dbReference type="EMBL" id="CP034183">
    <property type="protein sequence ID" value="AZI42873.1"/>
    <property type="molecule type" value="Genomic_DNA"/>
</dbReference>
<dbReference type="PROSITE" id="PS00362">
    <property type="entry name" value="RIBOSOMAL_S15"/>
    <property type="match status" value="1"/>
</dbReference>
<comment type="function">
    <text evidence="3">Forms an intersubunit bridge (bridge B4) with the 23S rRNA of the 50S subunit in the ribosome.</text>
</comment>
<protein>
    <recommendedName>
        <fullName evidence="3">Small ribosomal subunit protein uS15</fullName>
    </recommendedName>
</protein>
<dbReference type="GO" id="GO:0019843">
    <property type="term" value="F:rRNA binding"/>
    <property type="evidence" value="ECO:0007669"/>
    <property type="project" value="UniProtKB-UniRule"/>
</dbReference>
<dbReference type="Pfam" id="PF00312">
    <property type="entry name" value="Ribosomal_S15"/>
    <property type="match status" value="1"/>
</dbReference>
<evidence type="ECO:0000313" key="7">
    <source>
        <dbReference type="Proteomes" id="UP000276417"/>
    </source>
</evidence>
<name>A0A3G8YD84_9DEIO</name>
<evidence type="ECO:0000256" key="1">
    <source>
        <dbReference type="ARBA" id="ARBA00022980"/>
    </source>
</evidence>
<evidence type="ECO:0000256" key="3">
    <source>
        <dbReference type="HAMAP-Rule" id="MF_01343"/>
    </source>
</evidence>
<dbReference type="PANTHER" id="PTHR23321:SF26">
    <property type="entry name" value="SMALL RIBOSOMAL SUBUNIT PROTEIN US15M"/>
    <property type="match status" value="1"/>
</dbReference>
<dbReference type="KEGG" id="dph:EHF33_09030"/>
<dbReference type="Gene3D" id="1.10.287.10">
    <property type="entry name" value="S15/NS1, RNA-binding"/>
    <property type="match status" value="1"/>
</dbReference>